<evidence type="ECO:0008006" key="9">
    <source>
        <dbReference type="Google" id="ProtNLM"/>
    </source>
</evidence>
<comment type="similarity">
    <text evidence="2">Belongs to the PBP/GOBP family.</text>
</comment>
<keyword evidence="4 6" id="KW-0732">Signal</keyword>
<evidence type="ECO:0000256" key="1">
    <source>
        <dbReference type="ARBA" id="ARBA00004613"/>
    </source>
</evidence>
<comment type="subcellular location">
    <subcellularLocation>
        <location evidence="1">Secreted</location>
    </subcellularLocation>
</comment>
<protein>
    <recommendedName>
        <fullName evidence="9">General odorant-binding protein 56a</fullName>
    </recommendedName>
</protein>
<dbReference type="CDD" id="cd23992">
    <property type="entry name" value="PBP_GOBP"/>
    <property type="match status" value="1"/>
</dbReference>
<comment type="caution">
    <text evidence="7">The sequence shown here is derived from an EMBL/GenBank/DDBJ whole genome shotgun (WGS) entry which is preliminary data.</text>
</comment>
<dbReference type="Pfam" id="PF01395">
    <property type="entry name" value="PBP_GOBP"/>
    <property type="match status" value="1"/>
</dbReference>
<feature type="signal peptide" evidence="6">
    <location>
        <begin position="1"/>
        <end position="19"/>
    </location>
</feature>
<keyword evidence="8" id="KW-1185">Reference proteome</keyword>
<dbReference type="GO" id="GO:0005549">
    <property type="term" value="F:odorant binding"/>
    <property type="evidence" value="ECO:0007669"/>
    <property type="project" value="InterPro"/>
</dbReference>
<reference evidence="7" key="1">
    <citation type="journal article" date="2023" name="Genome Biol. Evol.">
        <title>Long-read-based Genome Assembly of Drosophila gunungcola Reveals Fewer Chemosensory Genes in Flower-breeding Species.</title>
        <authorList>
            <person name="Negi A."/>
            <person name="Liao B.Y."/>
            <person name="Yeh S.D."/>
        </authorList>
    </citation>
    <scope>NUCLEOTIDE SEQUENCE</scope>
    <source>
        <strain evidence="7">Sukarami</strain>
    </source>
</reference>
<evidence type="ECO:0000256" key="3">
    <source>
        <dbReference type="ARBA" id="ARBA00022525"/>
    </source>
</evidence>
<dbReference type="OrthoDB" id="7665616at2759"/>
<dbReference type="Gene3D" id="1.10.238.20">
    <property type="entry name" value="Pheromone/general odorant binding protein domain"/>
    <property type="match status" value="1"/>
</dbReference>
<dbReference type="PANTHER" id="PTHR11857:SF43">
    <property type="entry name" value="GEO07291P1-RELATED"/>
    <property type="match status" value="1"/>
</dbReference>
<dbReference type="InterPro" id="IPR006170">
    <property type="entry name" value="PBP/GOBP"/>
</dbReference>
<keyword evidence="3" id="KW-0964">Secreted</keyword>
<name>A0A9P9YKV8_9MUSC</name>
<dbReference type="PANTHER" id="PTHR11857">
    <property type="entry name" value="ODORANT BINDING PROTEIN-RELATED"/>
    <property type="match status" value="1"/>
</dbReference>
<dbReference type="EMBL" id="JAMKOV010000007">
    <property type="protein sequence ID" value="KAI8038875.1"/>
    <property type="molecule type" value="Genomic_DNA"/>
</dbReference>
<sequence>MNSYFVIALSAVFVALAVASPIELNEDQKALAKQHGEQCAAELNLTEEEKAKVKAKDFKNPTENIKCFANCFFEKVGTLKDGELQESVVLEKLGAFIGEEKTKAALEKCRSVKGENKCETAVKLHECFESFKPAAEVKA</sequence>
<feature type="chain" id="PRO_5040277117" description="General odorant-binding protein 56a" evidence="6">
    <location>
        <begin position="20"/>
        <end position="139"/>
    </location>
</feature>
<dbReference type="GO" id="GO:0007608">
    <property type="term" value="P:sensory perception of smell"/>
    <property type="evidence" value="ECO:0007669"/>
    <property type="project" value="TreeGrafter"/>
</dbReference>
<evidence type="ECO:0000313" key="7">
    <source>
        <dbReference type="EMBL" id="KAI8038875.1"/>
    </source>
</evidence>
<dbReference type="GO" id="GO:0005615">
    <property type="term" value="C:extracellular space"/>
    <property type="evidence" value="ECO:0007669"/>
    <property type="project" value="TreeGrafter"/>
</dbReference>
<dbReference type="AlphaFoldDB" id="A0A9P9YKV8"/>
<evidence type="ECO:0000256" key="5">
    <source>
        <dbReference type="ARBA" id="ARBA00023157"/>
    </source>
</evidence>
<dbReference type="InterPro" id="IPR036728">
    <property type="entry name" value="PBP_GOBP_sf"/>
</dbReference>
<evidence type="ECO:0000256" key="2">
    <source>
        <dbReference type="ARBA" id="ARBA00008098"/>
    </source>
</evidence>
<evidence type="ECO:0000256" key="4">
    <source>
        <dbReference type="ARBA" id="ARBA00022729"/>
    </source>
</evidence>
<dbReference type="Proteomes" id="UP001059596">
    <property type="component" value="Unassembled WGS sequence"/>
</dbReference>
<accession>A0A9P9YKV8</accession>
<evidence type="ECO:0000313" key="8">
    <source>
        <dbReference type="Proteomes" id="UP001059596"/>
    </source>
</evidence>
<dbReference type="SMART" id="SM00708">
    <property type="entry name" value="PhBP"/>
    <property type="match status" value="1"/>
</dbReference>
<proteinExistence type="inferred from homology"/>
<organism evidence="7 8">
    <name type="scientific">Drosophila gunungcola</name>
    <name type="common">fruit fly</name>
    <dbReference type="NCBI Taxonomy" id="103775"/>
    <lineage>
        <taxon>Eukaryota</taxon>
        <taxon>Metazoa</taxon>
        <taxon>Ecdysozoa</taxon>
        <taxon>Arthropoda</taxon>
        <taxon>Hexapoda</taxon>
        <taxon>Insecta</taxon>
        <taxon>Pterygota</taxon>
        <taxon>Neoptera</taxon>
        <taxon>Endopterygota</taxon>
        <taxon>Diptera</taxon>
        <taxon>Brachycera</taxon>
        <taxon>Muscomorpha</taxon>
        <taxon>Ephydroidea</taxon>
        <taxon>Drosophilidae</taxon>
        <taxon>Drosophila</taxon>
        <taxon>Sophophora</taxon>
    </lineage>
</organism>
<dbReference type="SUPFAM" id="SSF47565">
    <property type="entry name" value="Insect pheromone/odorant-binding proteins"/>
    <property type="match status" value="1"/>
</dbReference>
<keyword evidence="5" id="KW-1015">Disulfide bond</keyword>
<evidence type="ECO:0000256" key="6">
    <source>
        <dbReference type="SAM" id="SignalP"/>
    </source>
</evidence>
<gene>
    <name evidence="7" type="ORF">M5D96_008788</name>
</gene>
<dbReference type="FunFam" id="1.10.238.20:FF:000001">
    <property type="entry name" value="General odorant-binding protein lush"/>
    <property type="match status" value="1"/>
</dbReference>